<dbReference type="Proteomes" id="UP001161064">
    <property type="component" value="Unassembled WGS sequence"/>
</dbReference>
<dbReference type="PROSITE" id="PS51435">
    <property type="entry name" value="AP_NUCLEASE_F1_4"/>
    <property type="match status" value="1"/>
</dbReference>
<keyword evidence="4" id="KW-0378">Hydrolase</keyword>
<comment type="caution">
    <text evidence="7">The sequence shown here is derived from an EMBL/GenBank/DDBJ whole genome shotgun (WGS) entry which is preliminary data.</text>
</comment>
<evidence type="ECO:0000256" key="1">
    <source>
        <dbReference type="ARBA" id="ARBA00001946"/>
    </source>
</evidence>
<feature type="domain" description="Endonuclease/exonuclease/phosphatase" evidence="6">
    <location>
        <begin position="4"/>
        <end position="251"/>
    </location>
</feature>
<dbReference type="InterPro" id="IPR020847">
    <property type="entry name" value="AP_endonuclease_F1_BS"/>
</dbReference>
<evidence type="ECO:0000313" key="8">
    <source>
        <dbReference type="Proteomes" id="UP001161064"/>
    </source>
</evidence>
<protein>
    <submittedName>
        <fullName evidence="7">Exodeoxyribonuclease III</fullName>
    </submittedName>
</protein>
<dbReference type="NCBIfam" id="TIGR00195">
    <property type="entry name" value="exoDNase_III"/>
    <property type="match status" value="1"/>
</dbReference>
<dbReference type="InterPro" id="IPR004808">
    <property type="entry name" value="AP_endonuc_1"/>
</dbReference>
<dbReference type="EMBL" id="BPFZ01000010">
    <property type="protein sequence ID" value="GIU67541.1"/>
    <property type="molecule type" value="Genomic_DNA"/>
</dbReference>
<dbReference type="CDD" id="cd09086">
    <property type="entry name" value="ExoIII-like_AP-endo"/>
    <property type="match status" value="1"/>
</dbReference>
<accession>A0ABQ4PWV6</accession>
<organism evidence="7 8">
    <name type="scientific">Candidatus Phycosocius spiralis</name>
    <dbReference type="NCBI Taxonomy" id="2815099"/>
    <lineage>
        <taxon>Bacteria</taxon>
        <taxon>Pseudomonadati</taxon>
        <taxon>Pseudomonadota</taxon>
        <taxon>Alphaproteobacteria</taxon>
        <taxon>Caulobacterales</taxon>
        <taxon>Caulobacterales incertae sedis</taxon>
        <taxon>Candidatus Phycosocius</taxon>
    </lineage>
</organism>
<evidence type="ECO:0000259" key="6">
    <source>
        <dbReference type="Pfam" id="PF03372"/>
    </source>
</evidence>
<keyword evidence="3" id="KW-0479">Metal-binding</keyword>
<comment type="cofactor">
    <cofactor evidence="1">
        <name>Mg(2+)</name>
        <dbReference type="ChEBI" id="CHEBI:18420"/>
    </cofactor>
</comment>
<reference evidence="7" key="2">
    <citation type="journal article" date="2023" name="ISME Commun">
        <title>Characterization of a bloom-associated alphaproteobacterial lineage, 'Candidatus Phycosocius': insights into freshwater algal-bacterial interactions.</title>
        <authorList>
            <person name="Tanabe Y."/>
            <person name="Yamaguchi H."/>
            <person name="Yoshida M."/>
            <person name="Kai A."/>
            <person name="Okazaki Y."/>
        </authorList>
    </citation>
    <scope>NUCLEOTIDE SEQUENCE</scope>
    <source>
        <strain evidence="7">BOTRYCO-1</strain>
    </source>
</reference>
<evidence type="ECO:0000256" key="3">
    <source>
        <dbReference type="ARBA" id="ARBA00022723"/>
    </source>
</evidence>
<dbReference type="InterPro" id="IPR036691">
    <property type="entry name" value="Endo/exonu/phosph_ase_sf"/>
</dbReference>
<evidence type="ECO:0000256" key="4">
    <source>
        <dbReference type="ARBA" id="ARBA00022801"/>
    </source>
</evidence>
<dbReference type="Pfam" id="PF03372">
    <property type="entry name" value="Exo_endo_phos"/>
    <property type="match status" value="1"/>
</dbReference>
<evidence type="ECO:0000256" key="2">
    <source>
        <dbReference type="ARBA" id="ARBA00007092"/>
    </source>
</evidence>
<dbReference type="InterPro" id="IPR005135">
    <property type="entry name" value="Endo/exonuclease/phosphatase"/>
</dbReference>
<keyword evidence="8" id="KW-1185">Reference proteome</keyword>
<dbReference type="NCBIfam" id="TIGR00633">
    <property type="entry name" value="xth"/>
    <property type="match status" value="1"/>
</dbReference>
<reference evidence="7" key="1">
    <citation type="submission" date="2021-05" db="EMBL/GenBank/DDBJ databases">
        <authorList>
            <person name="Tanabe Y."/>
        </authorList>
    </citation>
    <scope>NUCLEOTIDE SEQUENCE</scope>
    <source>
        <strain evidence="7">BOTRYCO-1</strain>
    </source>
</reference>
<evidence type="ECO:0000313" key="7">
    <source>
        <dbReference type="EMBL" id="GIU67541.1"/>
    </source>
</evidence>
<dbReference type="PANTHER" id="PTHR43250:SF2">
    <property type="entry name" value="EXODEOXYRIBONUCLEASE III"/>
    <property type="match status" value="1"/>
</dbReference>
<dbReference type="SUPFAM" id="SSF56219">
    <property type="entry name" value="DNase I-like"/>
    <property type="match status" value="1"/>
</dbReference>
<dbReference type="PROSITE" id="PS00726">
    <property type="entry name" value="AP_NUCLEASE_F1_1"/>
    <property type="match status" value="1"/>
</dbReference>
<dbReference type="RefSeq" id="WP_284360471.1">
    <property type="nucleotide sequence ID" value="NZ_BPFZ01000010.1"/>
</dbReference>
<gene>
    <name evidence="7" type="ORF">PsB1_1695</name>
</gene>
<comment type="similarity">
    <text evidence="2">Belongs to the DNA repair enzymes AP/ExoA family.</text>
</comment>
<dbReference type="PANTHER" id="PTHR43250">
    <property type="entry name" value="EXODEOXYRIBONUCLEASE III"/>
    <property type="match status" value="1"/>
</dbReference>
<evidence type="ECO:0000256" key="5">
    <source>
        <dbReference type="ARBA" id="ARBA00022842"/>
    </source>
</evidence>
<proteinExistence type="inferred from homology"/>
<dbReference type="Gene3D" id="3.60.10.10">
    <property type="entry name" value="Endonuclease/exonuclease/phosphatase"/>
    <property type="match status" value="1"/>
</dbReference>
<dbReference type="InterPro" id="IPR037493">
    <property type="entry name" value="ExoIII-like"/>
</dbReference>
<name>A0ABQ4PWV6_9PROT</name>
<keyword evidence="5" id="KW-0460">Magnesium</keyword>
<sequence>MRIATFNVNSVNARLQNLLAWLKEAAPDLVCLQELKCEESKFPRDALEEAGYMCFVNGQKSYNGVAILSKLPFELARSRLPGEDDDHQARYLEVEVAIPSGAVRLACLYCPNGNPIGTDKFDYKLRWMARLHAHVQSLLTLEEPLVLAGDWNIIPRPQDCYDANAWIGDALFQPSSRAAWQRLINLGLTDAFMAAVGEDHAYTFWDYQAGAWPKDHGIRIDHFVLSPQAADQLVGVKIWRSARGREKASDHVPVTADFGL</sequence>